<evidence type="ECO:0000313" key="1">
    <source>
        <dbReference type="EMBL" id="MDB1123992.1"/>
    </source>
</evidence>
<keyword evidence="2" id="KW-1185">Reference proteome</keyword>
<dbReference type="RefSeq" id="WP_272135839.1">
    <property type="nucleotide sequence ID" value="NZ_JAQLOI010000001.1"/>
</dbReference>
<gene>
    <name evidence="1" type="ORF">PGX00_10185</name>
</gene>
<proteinExistence type="predicted"/>
<protein>
    <submittedName>
        <fullName evidence="1">Uncharacterized protein</fullName>
    </submittedName>
</protein>
<comment type="caution">
    <text evidence="1">The sequence shown here is derived from an EMBL/GenBank/DDBJ whole genome shotgun (WGS) entry which is preliminary data.</text>
</comment>
<name>A0ABT4YRF2_9VIBR</name>
<accession>A0ABT4YRF2</accession>
<dbReference type="Proteomes" id="UP001210678">
    <property type="component" value="Unassembled WGS sequence"/>
</dbReference>
<sequence>MQYIQIKKNSTFVMLWCLPLKSLAIFFVLFSVVNTASASCLIAFRDGAVTPIVRDFAMLDTQIGGQKLSDWSAKEVFLLLGSGTGSCPGG</sequence>
<dbReference type="EMBL" id="JAQLOI010000001">
    <property type="protein sequence ID" value="MDB1123992.1"/>
    <property type="molecule type" value="Genomic_DNA"/>
</dbReference>
<reference evidence="1 2" key="1">
    <citation type="submission" date="2023-01" db="EMBL/GenBank/DDBJ databases">
        <title>Vibrio sp. KJ40-1 sp.nov, isolated from marine algae.</title>
        <authorList>
            <person name="Butt M."/>
            <person name="Kim J.M.J."/>
            <person name="Jeon C.O.C."/>
        </authorList>
    </citation>
    <scope>NUCLEOTIDE SEQUENCE [LARGE SCALE GENOMIC DNA]</scope>
    <source>
        <strain evidence="1 2">KJ40-1</strain>
    </source>
</reference>
<evidence type="ECO:0000313" key="2">
    <source>
        <dbReference type="Proteomes" id="UP001210678"/>
    </source>
</evidence>
<organism evidence="1 2">
    <name type="scientific">Vibrio algarum</name>
    <dbReference type="NCBI Taxonomy" id="3020714"/>
    <lineage>
        <taxon>Bacteria</taxon>
        <taxon>Pseudomonadati</taxon>
        <taxon>Pseudomonadota</taxon>
        <taxon>Gammaproteobacteria</taxon>
        <taxon>Vibrionales</taxon>
        <taxon>Vibrionaceae</taxon>
        <taxon>Vibrio</taxon>
    </lineage>
</organism>